<comment type="caution">
    <text evidence="1">The sequence shown here is derived from an EMBL/GenBank/DDBJ whole genome shotgun (WGS) entry which is preliminary data.</text>
</comment>
<gene>
    <name evidence="1" type="ORF">D2V17_14180</name>
</gene>
<evidence type="ECO:0000313" key="1">
    <source>
        <dbReference type="EMBL" id="RIV82946.1"/>
    </source>
</evidence>
<proteinExistence type="predicted"/>
<dbReference type="Proteomes" id="UP000265366">
    <property type="component" value="Unassembled WGS sequence"/>
</dbReference>
<dbReference type="EMBL" id="QXFM01000114">
    <property type="protein sequence ID" value="RIV82946.1"/>
    <property type="molecule type" value="Genomic_DNA"/>
</dbReference>
<reference evidence="1 2" key="1">
    <citation type="submission" date="2018-08" db="EMBL/GenBank/DDBJ databases">
        <title>Erythrobacter zhengii sp.nov., a bacterium isolated from deep-sea sediment.</title>
        <authorList>
            <person name="Fang C."/>
            <person name="Wu Y.-H."/>
            <person name="Sun C."/>
            <person name="Wang H."/>
            <person name="Cheng H."/>
            <person name="Meng F.-X."/>
            <person name="Wang C.-S."/>
            <person name="Xu X.-W."/>
        </authorList>
    </citation>
    <scope>NUCLEOTIDE SEQUENCE [LARGE SCALE GENOMIC DNA]</scope>
    <source>
        <strain evidence="1 2">CCTCC AB 2015396</strain>
    </source>
</reference>
<organism evidence="1 2">
    <name type="scientific">Aurantiacibacter xanthus</name>
    <dbReference type="NCBI Taxonomy" id="1784712"/>
    <lineage>
        <taxon>Bacteria</taxon>
        <taxon>Pseudomonadati</taxon>
        <taxon>Pseudomonadota</taxon>
        <taxon>Alphaproteobacteria</taxon>
        <taxon>Sphingomonadales</taxon>
        <taxon>Erythrobacteraceae</taxon>
        <taxon>Aurantiacibacter</taxon>
    </lineage>
</organism>
<sequence length="181" mass="19356">MSTWVHYDTTTGQIVAIGVAPSDREAEMQPVEDGRAALILPDGLILNPYAETPDFSRLKTYLRSKVDMEAAAIFKSNVTDIAGQDRRYAQKLAEAQSWAAGADEADPALYPFMVAEAEARSAISGSAVPVSQVRSEVLARSSEVTAAEARIEALRVASKIAVQAGDNICDILQAATVDWNG</sequence>
<dbReference type="AlphaFoldDB" id="A0A3A1P1C2"/>
<keyword evidence="2" id="KW-1185">Reference proteome</keyword>
<name>A0A3A1P1C2_9SPHN</name>
<protein>
    <submittedName>
        <fullName evidence="1">Uncharacterized protein</fullName>
    </submittedName>
</protein>
<accession>A0A3A1P1C2</accession>
<evidence type="ECO:0000313" key="2">
    <source>
        <dbReference type="Proteomes" id="UP000265366"/>
    </source>
</evidence>